<reference evidence="1" key="1">
    <citation type="journal article" date="2015" name="Fungal Genet. Biol.">
        <title>Unisexual reproduction in Huntiella moniliformis.</title>
        <authorList>
            <person name="Wilson A.M."/>
            <person name="Godlonton T."/>
            <person name="van der Nest M.A."/>
            <person name="Wilken P.M."/>
            <person name="Wingfield M.J."/>
            <person name="Wingfield B.D."/>
        </authorList>
    </citation>
    <scope>NUCLEOTIDE SEQUENCE</scope>
</reference>
<evidence type="ECO:0000313" key="1">
    <source>
        <dbReference type="EMBL" id="AOY41708.1"/>
    </source>
</evidence>
<dbReference type="EMBL" id="KU950298">
    <property type="protein sequence ID" value="AOY41708.1"/>
    <property type="molecule type" value="Genomic_DNA"/>
</dbReference>
<proteinExistence type="predicted"/>
<dbReference type="AlphaFoldDB" id="A0A1D9CT32"/>
<sequence>MDIDAVRHLQHRGSPVAKNQNCRCWRLSSLPSTPSRVKKECPSFILAY</sequence>
<name>A0A1D9CT32_9PEZI</name>
<accession>A0A1D9CT32</accession>
<reference evidence="1" key="2">
    <citation type="submission" date="2016-03" db="EMBL/GenBank/DDBJ databases">
        <authorList>
            <person name="Ploux O."/>
        </authorList>
    </citation>
    <scope>NUCLEOTIDE SEQUENCE</scope>
</reference>
<protein>
    <submittedName>
        <fullName evidence="1">Truncated MAT127</fullName>
    </submittedName>
</protein>
<organism evidence="1">
    <name type="scientific">Huntiella moniliformis</name>
    <dbReference type="NCBI Taxonomy" id="1580861"/>
    <lineage>
        <taxon>Eukaryota</taxon>
        <taxon>Fungi</taxon>
        <taxon>Dikarya</taxon>
        <taxon>Ascomycota</taxon>
        <taxon>Pezizomycotina</taxon>
        <taxon>Sordariomycetes</taxon>
        <taxon>Hypocreomycetidae</taxon>
        <taxon>Microascales</taxon>
        <taxon>Ceratocystidaceae</taxon>
        <taxon>Huntiella</taxon>
    </lineage>
</organism>